<gene>
    <name evidence="2" type="ORF">ESZ47_04960</name>
</gene>
<dbReference type="RefSeq" id="WP_148605301.1">
    <property type="nucleotide sequence ID" value="NZ_BSUV01000001.1"/>
</dbReference>
<comment type="caution">
    <text evidence="2">The sequence shown here is derived from an EMBL/GenBank/DDBJ whole genome shotgun (WGS) entry which is preliminary data.</text>
</comment>
<keyword evidence="1" id="KW-1133">Transmembrane helix</keyword>
<keyword evidence="1" id="KW-0472">Membrane</keyword>
<proteinExistence type="predicted"/>
<dbReference type="InterPro" id="IPR021560">
    <property type="entry name" value="DUF3021"/>
</dbReference>
<dbReference type="Proteomes" id="UP000442244">
    <property type="component" value="Unassembled WGS sequence"/>
</dbReference>
<feature type="transmembrane region" description="Helical" evidence="1">
    <location>
        <begin position="38"/>
        <end position="55"/>
    </location>
</feature>
<dbReference type="Pfam" id="PF11457">
    <property type="entry name" value="DUF3021"/>
    <property type="match status" value="1"/>
</dbReference>
<feature type="transmembrane region" description="Helical" evidence="1">
    <location>
        <begin position="62"/>
        <end position="85"/>
    </location>
</feature>
<accession>A0A6P2CQ26</accession>
<feature type="transmembrane region" description="Helical" evidence="1">
    <location>
        <begin position="91"/>
        <end position="109"/>
    </location>
</feature>
<keyword evidence="1" id="KW-0812">Transmembrane</keyword>
<evidence type="ECO:0000313" key="3">
    <source>
        <dbReference type="Proteomes" id="UP000442244"/>
    </source>
</evidence>
<evidence type="ECO:0000313" key="2">
    <source>
        <dbReference type="EMBL" id="TYC47493.1"/>
    </source>
</evidence>
<dbReference type="EMBL" id="SDGY01000001">
    <property type="protein sequence ID" value="TYC47493.1"/>
    <property type="molecule type" value="Genomic_DNA"/>
</dbReference>
<protein>
    <submittedName>
        <fullName evidence="2">DUF3021 domain-containing protein</fullName>
    </submittedName>
</protein>
<dbReference type="OrthoDB" id="2142935at2"/>
<evidence type="ECO:0000256" key="1">
    <source>
        <dbReference type="SAM" id="Phobius"/>
    </source>
</evidence>
<keyword evidence="3" id="KW-1185">Reference proteome</keyword>
<name>A0A6P2CQ26_9LACO</name>
<feature type="transmembrane region" description="Helical" evidence="1">
    <location>
        <begin position="7"/>
        <end position="26"/>
    </location>
</feature>
<organism evidence="2 3">
    <name type="scientific">Leuconostoc litchii</name>
    <dbReference type="NCBI Taxonomy" id="1981069"/>
    <lineage>
        <taxon>Bacteria</taxon>
        <taxon>Bacillati</taxon>
        <taxon>Bacillota</taxon>
        <taxon>Bacilli</taxon>
        <taxon>Lactobacillales</taxon>
        <taxon>Lactobacillaceae</taxon>
        <taxon>Leuconostoc</taxon>
    </lineage>
</organism>
<dbReference type="AlphaFoldDB" id="A0A6P2CQ26"/>
<sequence>MKYFKVTIVYLFVGIGIGSFISLLSFTLNQGTPSIKQFVLLMTMSAIMGLLSLIFEYDNITFIVQLISHFLLEMATYYLFIGLTFGNNEISFANLPTFVITYVIIFIYFRKQGEANARRINEQLKNRNELK</sequence>
<reference evidence="2 3" key="1">
    <citation type="submission" date="2019-01" db="EMBL/GenBank/DDBJ databases">
        <title>Leuconostoc litchii sp. nov., a novel lactic acid bacterium isolated from lychee.</title>
        <authorList>
            <person name="Wang L.-T."/>
        </authorList>
    </citation>
    <scope>NUCLEOTIDE SEQUENCE [LARGE SCALE GENOMIC DNA]</scope>
    <source>
        <strain evidence="2 3">MB7</strain>
    </source>
</reference>